<evidence type="ECO:0000259" key="4">
    <source>
        <dbReference type="PROSITE" id="PS50893"/>
    </source>
</evidence>
<dbReference type="PATRIC" id="fig|1549748.8.peg.644"/>
<protein>
    <submittedName>
        <fullName evidence="5">ABC transporter</fullName>
    </submittedName>
</protein>
<evidence type="ECO:0000256" key="1">
    <source>
        <dbReference type="ARBA" id="ARBA00022448"/>
    </source>
</evidence>
<evidence type="ECO:0000256" key="2">
    <source>
        <dbReference type="ARBA" id="ARBA00022741"/>
    </source>
</evidence>
<dbReference type="Gene3D" id="3.40.50.300">
    <property type="entry name" value="P-loop containing nucleotide triphosphate hydrolases"/>
    <property type="match status" value="1"/>
</dbReference>
<name>A0A0M2R4J0_9PROT</name>
<dbReference type="InterPro" id="IPR003439">
    <property type="entry name" value="ABC_transporter-like_ATP-bd"/>
</dbReference>
<dbReference type="PANTHER" id="PTHR43023">
    <property type="entry name" value="PROTEIN TRIGALACTOSYLDIACYLGLYCEROL 3, CHLOROPLASTIC"/>
    <property type="match status" value="1"/>
</dbReference>
<organism evidence="5 6">
    <name type="scientific">Kiloniella litopenaei</name>
    <dbReference type="NCBI Taxonomy" id="1549748"/>
    <lineage>
        <taxon>Bacteria</taxon>
        <taxon>Pseudomonadati</taxon>
        <taxon>Pseudomonadota</taxon>
        <taxon>Alphaproteobacteria</taxon>
        <taxon>Rhodospirillales</taxon>
        <taxon>Kiloniellaceae</taxon>
        <taxon>Kiloniella</taxon>
    </lineage>
</organism>
<dbReference type="OrthoDB" id="9802264at2"/>
<dbReference type="EMBL" id="LANI01000018">
    <property type="protein sequence ID" value="KKJ76586.1"/>
    <property type="molecule type" value="Genomic_DNA"/>
</dbReference>
<keyword evidence="2" id="KW-0547">Nucleotide-binding</keyword>
<dbReference type="GO" id="GO:0016887">
    <property type="term" value="F:ATP hydrolysis activity"/>
    <property type="evidence" value="ECO:0007669"/>
    <property type="project" value="InterPro"/>
</dbReference>
<accession>A0A0M2R4J0</accession>
<dbReference type="SMART" id="SM00382">
    <property type="entry name" value="AAA"/>
    <property type="match status" value="1"/>
</dbReference>
<dbReference type="InterPro" id="IPR003593">
    <property type="entry name" value="AAA+_ATPase"/>
</dbReference>
<dbReference type="PROSITE" id="PS00211">
    <property type="entry name" value="ABC_TRANSPORTER_1"/>
    <property type="match status" value="1"/>
</dbReference>
<dbReference type="STRING" id="1549748.WH95_12330"/>
<evidence type="ECO:0000313" key="6">
    <source>
        <dbReference type="Proteomes" id="UP000034491"/>
    </source>
</evidence>
<reference evidence="5 6" key="1">
    <citation type="submission" date="2015-03" db="EMBL/GenBank/DDBJ databases">
        <title>Genome sequence of Kiloniella sp. P1-1, isolated from the gut microflora of Pacific white shrimp, Penaeus vannamei.</title>
        <authorList>
            <person name="Shao Z."/>
            <person name="Wang L."/>
            <person name="Li X."/>
        </authorList>
    </citation>
    <scope>NUCLEOTIDE SEQUENCE [LARGE SCALE GENOMIC DNA]</scope>
    <source>
        <strain evidence="5 6">P1-1</strain>
    </source>
</reference>
<feature type="domain" description="ABC transporter" evidence="4">
    <location>
        <begin position="14"/>
        <end position="251"/>
    </location>
</feature>
<dbReference type="RefSeq" id="WP_046507628.1">
    <property type="nucleotide sequence ID" value="NZ_LANI01000018.1"/>
</dbReference>
<dbReference type="Pfam" id="PF00005">
    <property type="entry name" value="ABC_tran"/>
    <property type="match status" value="1"/>
</dbReference>
<keyword evidence="6" id="KW-1185">Reference proteome</keyword>
<keyword evidence="3" id="KW-0067">ATP-binding</keyword>
<dbReference type="Proteomes" id="UP000034491">
    <property type="component" value="Unassembled WGS sequence"/>
</dbReference>
<evidence type="ECO:0000256" key="3">
    <source>
        <dbReference type="ARBA" id="ARBA00022840"/>
    </source>
</evidence>
<dbReference type="InterPro" id="IPR027417">
    <property type="entry name" value="P-loop_NTPase"/>
</dbReference>
<dbReference type="CDD" id="cd03261">
    <property type="entry name" value="ABC_Org_Solvent_Resistant"/>
    <property type="match status" value="1"/>
</dbReference>
<sequence>MNNKTDITNKDIRIKIRGLTKAFGPKVILDNLDLDIYAGESLVVIGGSGTGKSVLLKCILGLLRPDSGTIEINGQDIIGLDNDDMEKVRRKFGMLFQYAALFDSLTILDNVAFGLIQAHGVPKKEAHRIALEKLSAVGLGERFASKFPAELSSGMKKRVGLARAIATTPETLFFDEPTTGLDPVMGDVIDQLIVKSVKELGATGLTITHDMDSAKRISDRIAMLYGGKITWVGPTNELEKTDNPYVHQFINGLLEGPIKVSLAHSDRATA</sequence>
<dbReference type="PROSITE" id="PS50893">
    <property type="entry name" value="ABC_TRANSPORTER_2"/>
    <property type="match status" value="1"/>
</dbReference>
<gene>
    <name evidence="5" type="ORF">WH95_12330</name>
</gene>
<dbReference type="AlphaFoldDB" id="A0A0M2R4J0"/>
<evidence type="ECO:0000313" key="5">
    <source>
        <dbReference type="EMBL" id="KKJ76586.1"/>
    </source>
</evidence>
<comment type="caution">
    <text evidence="5">The sequence shown here is derived from an EMBL/GenBank/DDBJ whole genome shotgun (WGS) entry which is preliminary data.</text>
</comment>
<dbReference type="SUPFAM" id="SSF52540">
    <property type="entry name" value="P-loop containing nucleoside triphosphate hydrolases"/>
    <property type="match status" value="1"/>
</dbReference>
<dbReference type="PANTHER" id="PTHR43023:SF6">
    <property type="entry name" value="INTERMEMBRANE PHOSPHOLIPID TRANSPORT SYSTEM ATP-BINDING PROTEIN MLAF"/>
    <property type="match status" value="1"/>
</dbReference>
<keyword evidence="1" id="KW-0813">Transport</keyword>
<proteinExistence type="predicted"/>
<dbReference type="GO" id="GO:0005524">
    <property type="term" value="F:ATP binding"/>
    <property type="evidence" value="ECO:0007669"/>
    <property type="project" value="UniProtKB-KW"/>
</dbReference>
<dbReference type="InterPro" id="IPR017871">
    <property type="entry name" value="ABC_transporter-like_CS"/>
</dbReference>